<dbReference type="InterPro" id="IPR050278">
    <property type="entry name" value="Serine_Prot_S9B/DPPIV"/>
</dbReference>
<protein>
    <recommendedName>
        <fullName evidence="5">Dipeptidylpeptidase IV N-terminal domain-containing protein</fullName>
    </recommendedName>
</protein>
<dbReference type="Pfam" id="PF00930">
    <property type="entry name" value="DPPIV_N"/>
    <property type="match status" value="1"/>
</dbReference>
<evidence type="ECO:0000256" key="4">
    <source>
        <dbReference type="SAM" id="SignalP"/>
    </source>
</evidence>
<dbReference type="GO" id="GO:0004177">
    <property type="term" value="F:aminopeptidase activity"/>
    <property type="evidence" value="ECO:0007669"/>
    <property type="project" value="UniProtKB-KW"/>
</dbReference>
<dbReference type="SUPFAM" id="SSF82171">
    <property type="entry name" value="DPP6 N-terminal domain-like"/>
    <property type="match status" value="1"/>
</dbReference>
<dbReference type="PANTHER" id="PTHR11731:SF200">
    <property type="entry name" value="DIPEPTIDYL PEPTIDASE 10, ISOFORM B"/>
    <property type="match status" value="1"/>
</dbReference>
<evidence type="ECO:0000256" key="1">
    <source>
        <dbReference type="ARBA" id="ARBA00022438"/>
    </source>
</evidence>
<feature type="domain" description="Dipeptidylpeptidase IV N-terminal" evidence="5">
    <location>
        <begin position="41"/>
        <end position="108"/>
    </location>
</feature>
<dbReference type="GO" id="GO:0008236">
    <property type="term" value="F:serine-type peptidase activity"/>
    <property type="evidence" value="ECO:0007669"/>
    <property type="project" value="UniProtKB-KW"/>
</dbReference>
<keyword evidence="2" id="KW-0720">Serine protease</keyword>
<dbReference type="InterPro" id="IPR002469">
    <property type="entry name" value="Peptidase_S9B_N"/>
</dbReference>
<evidence type="ECO:0000256" key="2">
    <source>
        <dbReference type="ARBA" id="ARBA00022825"/>
    </source>
</evidence>
<keyword evidence="4" id="KW-0732">Signal</keyword>
<gene>
    <name evidence="6" type="ORF">TMSB3V08_LOCUS9314</name>
</gene>
<keyword evidence="3" id="KW-0325">Glycoprotein</keyword>
<keyword evidence="1" id="KW-0645">Protease</keyword>
<evidence type="ECO:0000259" key="5">
    <source>
        <dbReference type="Pfam" id="PF00930"/>
    </source>
</evidence>
<name>A0A7R9EFH2_9NEOP</name>
<sequence>MNILINISTAIVVLSSTAEDGEIEVRISVGNKYHLAPFEVDSDQPSLQYVAWSPGGNALAFVYKNDVYYKPRAKSSEIYKVTNTGELGVIYNGVPDWLYEGSELAFAWRESGKPFREKPPPVHPTEIRTSISPSSAVELNTTSALDQLRHRGGLGLC</sequence>
<organism evidence="6">
    <name type="scientific">Timema monikensis</name>
    <dbReference type="NCBI Taxonomy" id="170555"/>
    <lineage>
        <taxon>Eukaryota</taxon>
        <taxon>Metazoa</taxon>
        <taxon>Ecdysozoa</taxon>
        <taxon>Arthropoda</taxon>
        <taxon>Hexapoda</taxon>
        <taxon>Insecta</taxon>
        <taxon>Pterygota</taxon>
        <taxon>Neoptera</taxon>
        <taxon>Polyneoptera</taxon>
        <taxon>Phasmatodea</taxon>
        <taxon>Timematodea</taxon>
        <taxon>Timematoidea</taxon>
        <taxon>Timematidae</taxon>
        <taxon>Timema</taxon>
    </lineage>
</organism>
<dbReference type="GO" id="GO:0006508">
    <property type="term" value="P:proteolysis"/>
    <property type="evidence" value="ECO:0007669"/>
    <property type="project" value="InterPro"/>
</dbReference>
<dbReference type="PANTHER" id="PTHR11731">
    <property type="entry name" value="PROTEASE FAMILY S9B,C DIPEPTIDYL-PEPTIDASE IV-RELATED"/>
    <property type="match status" value="1"/>
</dbReference>
<dbReference type="GO" id="GO:0005886">
    <property type="term" value="C:plasma membrane"/>
    <property type="evidence" value="ECO:0007669"/>
    <property type="project" value="TreeGrafter"/>
</dbReference>
<feature type="chain" id="PRO_5030949796" description="Dipeptidylpeptidase IV N-terminal domain-containing protein" evidence="4">
    <location>
        <begin position="19"/>
        <end position="157"/>
    </location>
</feature>
<proteinExistence type="predicted"/>
<dbReference type="EMBL" id="OB795726">
    <property type="protein sequence ID" value="CAD7432609.1"/>
    <property type="molecule type" value="Genomic_DNA"/>
</dbReference>
<evidence type="ECO:0000256" key="3">
    <source>
        <dbReference type="ARBA" id="ARBA00023180"/>
    </source>
</evidence>
<dbReference type="AlphaFoldDB" id="A0A7R9EFH2"/>
<dbReference type="GO" id="GO:0008239">
    <property type="term" value="F:dipeptidyl-peptidase activity"/>
    <property type="evidence" value="ECO:0007669"/>
    <property type="project" value="TreeGrafter"/>
</dbReference>
<feature type="signal peptide" evidence="4">
    <location>
        <begin position="1"/>
        <end position="18"/>
    </location>
</feature>
<evidence type="ECO:0000313" key="6">
    <source>
        <dbReference type="EMBL" id="CAD7432609.1"/>
    </source>
</evidence>
<keyword evidence="1" id="KW-0031">Aminopeptidase</keyword>
<accession>A0A7R9EFH2</accession>
<reference evidence="6" key="1">
    <citation type="submission" date="2020-11" db="EMBL/GenBank/DDBJ databases">
        <authorList>
            <person name="Tran Van P."/>
        </authorList>
    </citation>
    <scope>NUCLEOTIDE SEQUENCE</scope>
</reference>
<keyword evidence="1" id="KW-0378">Hydrolase</keyword>
<dbReference type="Gene3D" id="2.140.10.30">
    <property type="entry name" value="Dipeptidylpeptidase IV, N-terminal domain"/>
    <property type="match status" value="1"/>
</dbReference>